<accession>A0A7X2L450</accession>
<dbReference type="AlphaFoldDB" id="A0A7X2L450"/>
<reference evidence="2 3" key="1">
    <citation type="submission" date="2019-11" db="EMBL/GenBank/DDBJ databases">
        <title>Paenibacillus monticola sp. nov., a novel PGPR strain isolated from mountain sample in China.</title>
        <authorList>
            <person name="Zhao Q."/>
            <person name="Li H.-P."/>
            <person name="Zhang J.-L."/>
        </authorList>
    </citation>
    <scope>NUCLEOTIDE SEQUENCE [LARGE SCALE GENOMIC DNA]</scope>
    <source>
        <strain evidence="2 3">LC-T2</strain>
    </source>
</reference>
<feature type="domain" description="Immunity MXAN-0049 protein" evidence="1">
    <location>
        <begin position="53"/>
        <end position="176"/>
    </location>
</feature>
<dbReference type="RefSeq" id="WP_154121470.1">
    <property type="nucleotide sequence ID" value="NZ_WJXB01000011.1"/>
</dbReference>
<dbReference type="Pfam" id="PF07791">
    <property type="entry name" value="Imm11"/>
    <property type="match status" value="1"/>
</dbReference>
<evidence type="ECO:0000259" key="1">
    <source>
        <dbReference type="Pfam" id="PF07791"/>
    </source>
</evidence>
<protein>
    <recommendedName>
        <fullName evidence="1">Immunity MXAN-0049 protein domain-containing protein</fullName>
    </recommendedName>
</protein>
<sequence length="273" mass="32167">MKVYELNVSLETIRLAAVKSEVMSIHPIGSDFNGESKIKGWWPIQVETLHKNTYSDFPYYLTEIPLVSEKVKRILEPYIADEVEFLPLIHEGKNIYMVNVINILDCIDWQSSEVDWFKEKYFMGFIKLRFNFSKIPNNIYLFKIKETSGTRVYITDAFKELIERNHLQGLDLSVVYDSDFTEEKEQEQQQNYEAALQAIENSKGPEFSYEEAELRVDQNKAVASGKWRMQLDDKGNFWLGDLTLELTYSWVRPVYIPPILLGYQWHETERSKF</sequence>
<organism evidence="2 3">
    <name type="scientific">Paenibacillus monticola</name>
    <dbReference type="NCBI Taxonomy" id="2666075"/>
    <lineage>
        <taxon>Bacteria</taxon>
        <taxon>Bacillati</taxon>
        <taxon>Bacillota</taxon>
        <taxon>Bacilli</taxon>
        <taxon>Bacillales</taxon>
        <taxon>Paenibacillaceae</taxon>
        <taxon>Paenibacillus</taxon>
    </lineage>
</organism>
<proteinExistence type="predicted"/>
<dbReference type="InterPro" id="IPR012433">
    <property type="entry name" value="Imm11"/>
</dbReference>
<dbReference type="EMBL" id="WJXB01000011">
    <property type="protein sequence ID" value="MRN55975.1"/>
    <property type="molecule type" value="Genomic_DNA"/>
</dbReference>
<keyword evidence="3" id="KW-1185">Reference proteome</keyword>
<comment type="caution">
    <text evidence="2">The sequence shown here is derived from an EMBL/GenBank/DDBJ whole genome shotgun (WGS) entry which is preliminary data.</text>
</comment>
<name>A0A7X2L450_9BACL</name>
<evidence type="ECO:0000313" key="2">
    <source>
        <dbReference type="EMBL" id="MRN55975.1"/>
    </source>
</evidence>
<evidence type="ECO:0000313" key="3">
    <source>
        <dbReference type="Proteomes" id="UP000463051"/>
    </source>
</evidence>
<dbReference type="Proteomes" id="UP000463051">
    <property type="component" value="Unassembled WGS sequence"/>
</dbReference>
<gene>
    <name evidence="2" type="ORF">GJB61_23665</name>
</gene>